<feature type="compositionally biased region" description="Basic and acidic residues" evidence="3">
    <location>
        <begin position="95"/>
        <end position="118"/>
    </location>
</feature>
<feature type="region of interest" description="Disordered" evidence="3">
    <location>
        <begin position="265"/>
        <end position="316"/>
    </location>
</feature>
<proteinExistence type="predicted"/>
<reference evidence="5 6" key="1">
    <citation type="submission" date="2024-03" db="EMBL/GenBank/DDBJ databases">
        <title>WGS assembly of Saponaria officinalis var. Norfolk2.</title>
        <authorList>
            <person name="Jenkins J."/>
            <person name="Shu S."/>
            <person name="Grimwood J."/>
            <person name="Barry K."/>
            <person name="Goodstein D."/>
            <person name="Schmutz J."/>
            <person name="Leebens-Mack J."/>
            <person name="Osbourn A."/>
        </authorList>
    </citation>
    <scope>NUCLEOTIDE SEQUENCE [LARGE SCALE GENOMIC DNA]</scope>
    <source>
        <strain evidence="6">cv. Norfolk2</strain>
        <strain evidence="5">JIC</strain>
        <tissue evidence="5">Leaf</tissue>
    </source>
</reference>
<sequence>MSLSLTPSKRQHSHNSKESNGKKFQKTLNFDSPKEPRISTSAGDVFRVLCSSSKIESIAGQVENIISQIRQETGAVIRIDDPIPGCDERVIFIMGPDKETQNSKEQSNIDDKESKATKDQVNSVDHGLNANDTKQEALSAAGDTQSNKGTGSVQRALLLVLEKFVEGDRQTDVSNEESNGSATVTFRLLVLSSQVGCLLGRGGSIIKQMATESGAQIRVLPRDKLPQCASSADDVVQIVGVGDAVKKAIKSVSDQIMENANAEHDVTPNLSAPASQSRSQPVSRSESNFTRPKPFRGAPSSSGFREDDDIHPNVPPFFPKFQGNIMPGQIDVSDIVTFRLLCPDERVGGLIGKGGAIIKTLMHETGCDIKVLEGVYEGEERIVVVSGPAHPDDKLSVVQDAVLRILNRIAKPISDSKEKGITAKFLVHSNQIGCLLGKGGSVIAEMRKVTGAFISILGKDQLPKSSSEDEEVVQVNGEVEVVQEAVLQITTRLQHRFFRDAFPSAFADRPPPFASYMGRREHSPKFGPSFRTFDPIAGPPFNTGLHPHDDLPPFMRDVNRHGISERPWPPQTLIESGPNGLLDYGGPHRSRMFGFGGESQQAFITNTTIEVVVPSSLIPSICGEDGGCLRQIRQISDARIIIDDPRPGVPETLIIISGTPEQTHAAQSLIQAFVMLESESSR</sequence>
<dbReference type="CDD" id="cd22459">
    <property type="entry name" value="KH-I_PEPPER_rpt1_like"/>
    <property type="match status" value="1"/>
</dbReference>
<evidence type="ECO:0000313" key="6">
    <source>
        <dbReference type="Proteomes" id="UP001443914"/>
    </source>
</evidence>
<feature type="region of interest" description="Disordered" evidence="3">
    <location>
        <begin position="95"/>
        <end position="129"/>
    </location>
</feature>
<evidence type="ECO:0000256" key="1">
    <source>
        <dbReference type="ARBA" id="ARBA00022737"/>
    </source>
</evidence>
<feature type="domain" description="K Homology" evidence="4">
    <location>
        <begin position="419"/>
        <end position="494"/>
    </location>
</feature>
<dbReference type="PANTHER" id="PTHR10288">
    <property type="entry name" value="KH DOMAIN CONTAINING RNA BINDING PROTEIN"/>
    <property type="match status" value="1"/>
</dbReference>
<dbReference type="Pfam" id="PF00013">
    <property type="entry name" value="KH_1"/>
    <property type="match status" value="5"/>
</dbReference>
<evidence type="ECO:0000259" key="4">
    <source>
        <dbReference type="SMART" id="SM00322"/>
    </source>
</evidence>
<feature type="domain" description="K Homology" evidence="4">
    <location>
        <begin position="605"/>
        <end position="675"/>
    </location>
</feature>
<comment type="caution">
    <text evidence="5">The sequence shown here is derived from an EMBL/GenBank/DDBJ whole genome shotgun (WGS) entry which is preliminary data.</text>
</comment>
<dbReference type="EMBL" id="JBDFQZ010000003">
    <property type="protein sequence ID" value="KAK9740542.1"/>
    <property type="molecule type" value="Genomic_DNA"/>
</dbReference>
<dbReference type="InterPro" id="IPR004087">
    <property type="entry name" value="KH_dom"/>
</dbReference>
<dbReference type="EMBL" id="JBDFQZ010000003">
    <property type="protein sequence ID" value="KAK9740544.1"/>
    <property type="molecule type" value="Genomic_DNA"/>
</dbReference>
<evidence type="ECO:0000256" key="3">
    <source>
        <dbReference type="SAM" id="MobiDB-lite"/>
    </source>
</evidence>
<feature type="domain" description="K Homology" evidence="4">
    <location>
        <begin position="334"/>
        <end position="407"/>
    </location>
</feature>
<dbReference type="AlphaFoldDB" id="A0AAW1LYA2"/>
<dbReference type="PROSITE" id="PS50084">
    <property type="entry name" value="KH_TYPE_1"/>
    <property type="match status" value="5"/>
</dbReference>
<dbReference type="CDD" id="cd22460">
    <property type="entry name" value="KH-I_PEPPER_rpt2_like"/>
    <property type="match status" value="2"/>
</dbReference>
<protein>
    <recommendedName>
        <fullName evidence="4">K Homology domain-containing protein</fullName>
    </recommendedName>
</protein>
<keyword evidence="1" id="KW-0677">Repeat</keyword>
<dbReference type="Gene3D" id="3.30.1370.10">
    <property type="entry name" value="K Homology domain, type 1"/>
    <property type="match status" value="5"/>
</dbReference>
<keyword evidence="6" id="KW-1185">Reference proteome</keyword>
<keyword evidence="2" id="KW-0694">RNA-binding</keyword>
<dbReference type="SMART" id="SM00322">
    <property type="entry name" value="KH"/>
    <property type="match status" value="5"/>
</dbReference>
<accession>A0AAW1LYA2</accession>
<gene>
    <name evidence="5" type="ORF">RND81_03G043300</name>
</gene>
<evidence type="ECO:0000256" key="2">
    <source>
        <dbReference type="PROSITE-ProRule" id="PRU00117"/>
    </source>
</evidence>
<feature type="domain" description="K Homology" evidence="4">
    <location>
        <begin position="182"/>
        <end position="257"/>
    </location>
</feature>
<dbReference type="Proteomes" id="UP001443914">
    <property type="component" value="Unassembled WGS sequence"/>
</dbReference>
<dbReference type="InterPro" id="IPR004088">
    <property type="entry name" value="KH_dom_type_1"/>
</dbReference>
<feature type="region of interest" description="Disordered" evidence="3">
    <location>
        <begin position="1"/>
        <end position="37"/>
    </location>
</feature>
<evidence type="ECO:0000313" key="5">
    <source>
        <dbReference type="EMBL" id="KAK9740544.1"/>
    </source>
</evidence>
<feature type="compositionally biased region" description="Polar residues" evidence="3">
    <location>
        <begin position="268"/>
        <end position="290"/>
    </location>
</feature>
<feature type="domain" description="K Homology" evidence="4">
    <location>
        <begin position="42"/>
        <end position="114"/>
    </location>
</feature>
<organism evidence="5 6">
    <name type="scientific">Saponaria officinalis</name>
    <name type="common">Common soapwort</name>
    <name type="synonym">Lychnis saponaria</name>
    <dbReference type="NCBI Taxonomy" id="3572"/>
    <lineage>
        <taxon>Eukaryota</taxon>
        <taxon>Viridiplantae</taxon>
        <taxon>Streptophyta</taxon>
        <taxon>Embryophyta</taxon>
        <taxon>Tracheophyta</taxon>
        <taxon>Spermatophyta</taxon>
        <taxon>Magnoliopsida</taxon>
        <taxon>eudicotyledons</taxon>
        <taxon>Gunneridae</taxon>
        <taxon>Pentapetalae</taxon>
        <taxon>Caryophyllales</taxon>
        <taxon>Caryophyllaceae</taxon>
        <taxon>Caryophylleae</taxon>
        <taxon>Saponaria</taxon>
    </lineage>
</organism>
<name>A0AAW1LYA2_SAPOF</name>
<dbReference type="SUPFAM" id="SSF54791">
    <property type="entry name" value="Eukaryotic type KH-domain (KH-domain type I)"/>
    <property type="match status" value="5"/>
</dbReference>
<dbReference type="EMBL" id="JBDFQZ010000003">
    <property type="protein sequence ID" value="KAK9740543.1"/>
    <property type="molecule type" value="Genomic_DNA"/>
</dbReference>
<dbReference type="GO" id="GO:0003723">
    <property type="term" value="F:RNA binding"/>
    <property type="evidence" value="ECO:0007669"/>
    <property type="project" value="UniProtKB-UniRule"/>
</dbReference>
<dbReference type="InterPro" id="IPR036612">
    <property type="entry name" value="KH_dom_type_1_sf"/>
</dbReference>